<dbReference type="AlphaFoldDB" id="A0AAD2H255"/>
<comment type="caution">
    <text evidence="1">The sequence shown here is derived from an EMBL/GenBank/DDBJ whole genome shotgun (WGS) entry which is preliminary data.</text>
</comment>
<proteinExistence type="predicted"/>
<organism evidence="1 2">
    <name type="scientific">Mycena citricolor</name>
    <dbReference type="NCBI Taxonomy" id="2018698"/>
    <lineage>
        <taxon>Eukaryota</taxon>
        <taxon>Fungi</taxon>
        <taxon>Dikarya</taxon>
        <taxon>Basidiomycota</taxon>
        <taxon>Agaricomycotina</taxon>
        <taxon>Agaricomycetes</taxon>
        <taxon>Agaricomycetidae</taxon>
        <taxon>Agaricales</taxon>
        <taxon>Marasmiineae</taxon>
        <taxon>Mycenaceae</taxon>
        <taxon>Mycena</taxon>
    </lineage>
</organism>
<gene>
    <name evidence="1" type="ORF">MYCIT1_LOCUS11057</name>
</gene>
<reference evidence="1" key="1">
    <citation type="submission" date="2023-11" db="EMBL/GenBank/DDBJ databases">
        <authorList>
            <person name="De Vega J J."/>
            <person name="De Vega J J."/>
        </authorList>
    </citation>
    <scope>NUCLEOTIDE SEQUENCE</scope>
</reference>
<sequence>MIVTKVSRSCVIYFTPPNGDQRRACPASCAVIRVLVTITDTLDVIPAELSQRWKQHVLEGEKARFAGPGDGHMYDLGGRTWPACPWTLRTYRKSRC</sequence>
<accession>A0AAD2H255</accession>
<dbReference type="EMBL" id="CAVNYO010000137">
    <property type="protein sequence ID" value="CAK5268048.1"/>
    <property type="molecule type" value="Genomic_DNA"/>
</dbReference>
<name>A0AAD2H255_9AGAR</name>
<dbReference type="Proteomes" id="UP001295794">
    <property type="component" value="Unassembled WGS sequence"/>
</dbReference>
<protein>
    <submittedName>
        <fullName evidence="1">Uncharacterized protein</fullName>
    </submittedName>
</protein>
<keyword evidence="2" id="KW-1185">Reference proteome</keyword>
<evidence type="ECO:0000313" key="1">
    <source>
        <dbReference type="EMBL" id="CAK5268048.1"/>
    </source>
</evidence>
<evidence type="ECO:0000313" key="2">
    <source>
        <dbReference type="Proteomes" id="UP001295794"/>
    </source>
</evidence>